<dbReference type="RefSeq" id="WP_220229038.1">
    <property type="nucleotide sequence ID" value="NZ_JAICBX010000002.1"/>
</dbReference>
<comment type="caution">
    <text evidence="7">The sequence shown here is derived from an EMBL/GenBank/DDBJ whole genome shotgun (WGS) entry which is preliminary data.</text>
</comment>
<evidence type="ECO:0000256" key="5">
    <source>
        <dbReference type="SAM" id="SignalP"/>
    </source>
</evidence>
<dbReference type="InterPro" id="IPR028081">
    <property type="entry name" value="Leu-bd"/>
</dbReference>
<feature type="signal peptide" evidence="5">
    <location>
        <begin position="1"/>
        <end position="29"/>
    </location>
</feature>
<dbReference type="Pfam" id="PF13458">
    <property type="entry name" value="Peripla_BP_6"/>
    <property type="match status" value="1"/>
</dbReference>
<dbReference type="SUPFAM" id="SSF53822">
    <property type="entry name" value="Periplasmic binding protein-like I"/>
    <property type="match status" value="1"/>
</dbReference>
<reference evidence="7" key="1">
    <citation type="submission" date="2021-08" db="EMBL/GenBank/DDBJ databases">
        <title>Hoeflea bacterium WL0058 sp. nov., isolated from the sediment.</title>
        <authorList>
            <person name="Wang L."/>
            <person name="Zhang D."/>
        </authorList>
    </citation>
    <scope>NUCLEOTIDE SEQUENCE</scope>
    <source>
        <strain evidence="7">WL0058</strain>
    </source>
</reference>
<gene>
    <name evidence="7" type="ORF">K1W69_14545</name>
</gene>
<dbReference type="InterPro" id="IPR000709">
    <property type="entry name" value="Leu_Ile_Val-bd"/>
</dbReference>
<feature type="domain" description="Leucine-binding protein" evidence="6">
    <location>
        <begin position="33"/>
        <end position="368"/>
    </location>
</feature>
<dbReference type="PANTHER" id="PTHR47628:SF1">
    <property type="entry name" value="ALIPHATIC AMIDASE EXPRESSION-REGULATING PROTEIN"/>
    <property type="match status" value="1"/>
</dbReference>
<keyword evidence="3 5" id="KW-0732">Signal</keyword>
<proteinExistence type="inferred from homology"/>
<dbReference type="EMBL" id="JAICBX010000002">
    <property type="protein sequence ID" value="MBW8638413.1"/>
    <property type="molecule type" value="Genomic_DNA"/>
</dbReference>
<dbReference type="PANTHER" id="PTHR47628">
    <property type="match status" value="1"/>
</dbReference>
<protein>
    <submittedName>
        <fullName evidence="7">Substrate-binding domain-containing protein</fullName>
    </submittedName>
</protein>
<evidence type="ECO:0000256" key="1">
    <source>
        <dbReference type="ARBA" id="ARBA00010062"/>
    </source>
</evidence>
<dbReference type="Gene3D" id="3.40.50.2300">
    <property type="match status" value="2"/>
</dbReference>
<evidence type="ECO:0000256" key="2">
    <source>
        <dbReference type="ARBA" id="ARBA00022448"/>
    </source>
</evidence>
<keyword evidence="8" id="KW-1185">Reference proteome</keyword>
<dbReference type="PRINTS" id="PR00337">
    <property type="entry name" value="LEUILEVALBP"/>
</dbReference>
<dbReference type="Proteomes" id="UP001196509">
    <property type="component" value="Unassembled WGS sequence"/>
</dbReference>
<keyword evidence="2" id="KW-0813">Transport</keyword>
<keyword evidence="4" id="KW-0029">Amino-acid transport</keyword>
<dbReference type="CDD" id="cd06358">
    <property type="entry name" value="PBP1_NHase"/>
    <property type="match status" value="1"/>
</dbReference>
<dbReference type="InterPro" id="IPR006311">
    <property type="entry name" value="TAT_signal"/>
</dbReference>
<evidence type="ECO:0000313" key="7">
    <source>
        <dbReference type="EMBL" id="MBW8638413.1"/>
    </source>
</evidence>
<evidence type="ECO:0000313" key="8">
    <source>
        <dbReference type="Proteomes" id="UP001196509"/>
    </source>
</evidence>
<comment type="similarity">
    <text evidence="1">Belongs to the leucine-binding protein family.</text>
</comment>
<dbReference type="AlphaFoldDB" id="A0AAE2ZQ39"/>
<evidence type="ECO:0000256" key="4">
    <source>
        <dbReference type="ARBA" id="ARBA00022970"/>
    </source>
</evidence>
<dbReference type="GO" id="GO:0006865">
    <property type="term" value="P:amino acid transport"/>
    <property type="evidence" value="ECO:0007669"/>
    <property type="project" value="UniProtKB-KW"/>
</dbReference>
<organism evidence="7 8">
    <name type="scientific">Flavimaribacter sediminis</name>
    <dbReference type="NCBI Taxonomy" id="2865987"/>
    <lineage>
        <taxon>Bacteria</taxon>
        <taxon>Pseudomonadati</taxon>
        <taxon>Pseudomonadota</taxon>
        <taxon>Alphaproteobacteria</taxon>
        <taxon>Hyphomicrobiales</taxon>
        <taxon>Rhizobiaceae</taxon>
        <taxon>Flavimaribacter</taxon>
    </lineage>
</organism>
<evidence type="ECO:0000259" key="6">
    <source>
        <dbReference type="Pfam" id="PF13458"/>
    </source>
</evidence>
<dbReference type="InterPro" id="IPR028082">
    <property type="entry name" value="Peripla_BP_I"/>
</dbReference>
<sequence length="388" mass="40567">MNRRTLLKSSTAAALLAMTLAGPVTSAFAADDPVKVGILIPQSGPGGLFGPSSKNSAELAVEEINAGGGILGRMVEPFYADVGGPPSDAIQAALKLWKGEKVDAFIGMHDSAVRGALDNLFKGQVPYIYTPVYEGGECADGVYVLGETPAQQLEPVIPWMAENKGASKWYLIGNDYNWPRDTNAAAKTYIEASGGTVVGEEYLPFTADNFDSNLAKIKDSGADAVLVTLVGGASVGFNRAFASFGLSDDVTRLGTLIEENTLAGIGAENSKNLFSSAGYFANIDTEPAKKFAEAYKAKFGDDAPVLNSLGESVYDGLLLLKAIADKAGSLDVAAMEKAAEGVSYSGPRGEATLEQRHTTKDIYLAEANGADFTVVETFSNVGAGDNCQ</sequence>
<name>A0AAE2ZQ39_9HYPH</name>
<feature type="chain" id="PRO_5042064330" evidence="5">
    <location>
        <begin position="30"/>
        <end position="388"/>
    </location>
</feature>
<dbReference type="PROSITE" id="PS51318">
    <property type="entry name" value="TAT"/>
    <property type="match status" value="1"/>
</dbReference>
<accession>A0AAE2ZQ39</accession>
<evidence type="ECO:0000256" key="3">
    <source>
        <dbReference type="ARBA" id="ARBA00022729"/>
    </source>
</evidence>